<evidence type="ECO:0000256" key="1">
    <source>
        <dbReference type="SAM" id="Phobius"/>
    </source>
</evidence>
<feature type="transmembrane region" description="Helical" evidence="1">
    <location>
        <begin position="12"/>
        <end position="30"/>
    </location>
</feature>
<keyword evidence="1" id="KW-0472">Membrane</keyword>
<accession>A0A2T3N2Z6</accession>
<dbReference type="AlphaFoldDB" id="A0A2T3N2Z6"/>
<name>A0A2T3N2Z6_9GAMM</name>
<reference evidence="2 3" key="1">
    <citation type="submission" date="2018-03" db="EMBL/GenBank/DDBJ databases">
        <title>Whole genome sequencing of Histamine producing bacteria.</title>
        <authorList>
            <person name="Butler K."/>
        </authorList>
    </citation>
    <scope>NUCLEOTIDE SEQUENCE [LARGE SCALE GENOMIC DNA]</scope>
    <source>
        <strain evidence="2 3">DSM 16190</strain>
    </source>
</reference>
<keyword evidence="1" id="KW-0812">Transmembrane</keyword>
<dbReference type="Proteomes" id="UP000240904">
    <property type="component" value="Unassembled WGS sequence"/>
</dbReference>
<organism evidence="2 3">
    <name type="scientific">Photobacterium lipolyticum</name>
    <dbReference type="NCBI Taxonomy" id="266810"/>
    <lineage>
        <taxon>Bacteria</taxon>
        <taxon>Pseudomonadati</taxon>
        <taxon>Pseudomonadota</taxon>
        <taxon>Gammaproteobacteria</taxon>
        <taxon>Vibrionales</taxon>
        <taxon>Vibrionaceae</taxon>
        <taxon>Photobacterium</taxon>
    </lineage>
</organism>
<feature type="transmembrane region" description="Helical" evidence="1">
    <location>
        <begin position="105"/>
        <end position="122"/>
    </location>
</feature>
<keyword evidence="1" id="KW-1133">Transmembrane helix</keyword>
<sequence length="158" mass="17853">MLLHERIIDFSKYSTISIVAIFTFVSEPILQSTNLAVLVTYGLAITFAVIAFVFCLKVTYIPIEDSEEWRIVNAGGKNKIKADPHKISAPKMNTIRRYNKHQRRSAMLSVSLLALSLFILMYDNYTSKDETVSYEIVPCGQSTPLPLTTPDTLCMKKK</sequence>
<keyword evidence="3" id="KW-1185">Reference proteome</keyword>
<comment type="caution">
    <text evidence="2">The sequence shown here is derived from an EMBL/GenBank/DDBJ whole genome shotgun (WGS) entry which is preliminary data.</text>
</comment>
<evidence type="ECO:0000313" key="3">
    <source>
        <dbReference type="Proteomes" id="UP000240904"/>
    </source>
</evidence>
<protein>
    <submittedName>
        <fullName evidence="2">Uncharacterized protein</fullName>
    </submittedName>
</protein>
<evidence type="ECO:0000313" key="2">
    <source>
        <dbReference type="EMBL" id="PSW06723.1"/>
    </source>
</evidence>
<feature type="transmembrane region" description="Helical" evidence="1">
    <location>
        <begin position="36"/>
        <end position="56"/>
    </location>
</feature>
<dbReference type="EMBL" id="PYMC01000002">
    <property type="protein sequence ID" value="PSW06723.1"/>
    <property type="molecule type" value="Genomic_DNA"/>
</dbReference>
<dbReference type="RefSeq" id="WP_107282087.1">
    <property type="nucleotide sequence ID" value="NZ_PYMC01000002.1"/>
</dbReference>
<gene>
    <name evidence="2" type="ORF">C9I89_04095</name>
</gene>
<proteinExistence type="predicted"/>